<dbReference type="EMBL" id="JAKKOR010000003">
    <property type="protein sequence ID" value="MCF8587667.1"/>
    <property type="molecule type" value="Genomic_DNA"/>
</dbReference>
<dbReference type="InterPro" id="IPR036640">
    <property type="entry name" value="ABC1_TM_sf"/>
</dbReference>
<evidence type="ECO:0000256" key="7">
    <source>
        <dbReference type="SAM" id="Phobius"/>
    </source>
</evidence>
<proteinExistence type="predicted"/>
<name>A0ABS9IQ63_9ACTN</name>
<keyword evidence="11" id="KW-1185">Reference proteome</keyword>
<dbReference type="InterPro" id="IPR003593">
    <property type="entry name" value="AAA+_ATPase"/>
</dbReference>
<feature type="transmembrane region" description="Helical" evidence="7">
    <location>
        <begin position="150"/>
        <end position="169"/>
    </location>
</feature>
<reference evidence="10 11" key="1">
    <citation type="submission" date="2022-01" db="EMBL/GenBank/DDBJ databases">
        <authorList>
            <person name="Huang Y."/>
        </authorList>
    </citation>
    <scope>NUCLEOTIDE SEQUENCE [LARGE SCALE GENOMIC DNA]</scope>
    <source>
        <strain evidence="10 11">HY366</strain>
    </source>
</reference>
<keyword evidence="3" id="KW-0547">Nucleotide-binding</keyword>
<evidence type="ECO:0000256" key="5">
    <source>
        <dbReference type="ARBA" id="ARBA00022989"/>
    </source>
</evidence>
<dbReference type="PROSITE" id="PS50929">
    <property type="entry name" value="ABC_TM1F"/>
    <property type="match status" value="1"/>
</dbReference>
<dbReference type="CDD" id="cd07346">
    <property type="entry name" value="ABC_6TM_exporters"/>
    <property type="match status" value="1"/>
</dbReference>
<dbReference type="InterPro" id="IPR027417">
    <property type="entry name" value="P-loop_NTPase"/>
</dbReference>
<dbReference type="Proteomes" id="UP001200110">
    <property type="component" value="Unassembled WGS sequence"/>
</dbReference>
<evidence type="ECO:0000256" key="1">
    <source>
        <dbReference type="ARBA" id="ARBA00004651"/>
    </source>
</evidence>
<dbReference type="Gene3D" id="1.20.1560.10">
    <property type="entry name" value="ABC transporter type 1, transmembrane domain"/>
    <property type="match status" value="1"/>
</dbReference>
<organism evidence="10 11">
    <name type="scientific">Gordonia liuliyuniae</name>
    <dbReference type="NCBI Taxonomy" id="2911517"/>
    <lineage>
        <taxon>Bacteria</taxon>
        <taxon>Bacillati</taxon>
        <taxon>Actinomycetota</taxon>
        <taxon>Actinomycetes</taxon>
        <taxon>Mycobacteriales</taxon>
        <taxon>Gordoniaceae</taxon>
        <taxon>Gordonia</taxon>
    </lineage>
</organism>
<evidence type="ECO:0000256" key="6">
    <source>
        <dbReference type="ARBA" id="ARBA00023136"/>
    </source>
</evidence>
<evidence type="ECO:0000256" key="3">
    <source>
        <dbReference type="ARBA" id="ARBA00022741"/>
    </source>
</evidence>
<dbReference type="GO" id="GO:0005524">
    <property type="term" value="F:ATP binding"/>
    <property type="evidence" value="ECO:0007669"/>
    <property type="project" value="UniProtKB-KW"/>
</dbReference>
<dbReference type="Gene3D" id="3.40.50.300">
    <property type="entry name" value="P-loop containing nucleotide triphosphate hydrolases"/>
    <property type="match status" value="1"/>
</dbReference>
<keyword evidence="2 7" id="KW-0812">Transmembrane</keyword>
<dbReference type="InterPro" id="IPR039421">
    <property type="entry name" value="Type_1_exporter"/>
</dbReference>
<evidence type="ECO:0000313" key="10">
    <source>
        <dbReference type="EMBL" id="MCF8587667.1"/>
    </source>
</evidence>
<dbReference type="PANTHER" id="PTHR43394:SF1">
    <property type="entry name" value="ATP-BINDING CASSETTE SUB-FAMILY B MEMBER 10, MITOCHONDRIAL"/>
    <property type="match status" value="1"/>
</dbReference>
<feature type="transmembrane region" description="Helical" evidence="7">
    <location>
        <begin position="287"/>
        <end position="303"/>
    </location>
</feature>
<dbReference type="SMART" id="SM00382">
    <property type="entry name" value="AAA"/>
    <property type="match status" value="1"/>
</dbReference>
<dbReference type="PROSITE" id="PS50893">
    <property type="entry name" value="ABC_TRANSPORTER_2"/>
    <property type="match status" value="1"/>
</dbReference>
<feature type="transmembrane region" description="Helical" evidence="7">
    <location>
        <begin position="259"/>
        <end position="281"/>
    </location>
</feature>
<dbReference type="Pfam" id="PF00005">
    <property type="entry name" value="ABC_tran"/>
    <property type="match status" value="1"/>
</dbReference>
<dbReference type="InterPro" id="IPR003439">
    <property type="entry name" value="ABC_transporter-like_ATP-bd"/>
</dbReference>
<feature type="transmembrane region" description="Helical" evidence="7">
    <location>
        <begin position="35"/>
        <end position="56"/>
    </location>
</feature>
<evidence type="ECO:0000259" key="8">
    <source>
        <dbReference type="PROSITE" id="PS50893"/>
    </source>
</evidence>
<feature type="transmembrane region" description="Helical" evidence="7">
    <location>
        <begin position="76"/>
        <end position="101"/>
    </location>
</feature>
<feature type="transmembrane region" description="Helical" evidence="7">
    <location>
        <begin position="175"/>
        <end position="194"/>
    </location>
</feature>
<dbReference type="SUPFAM" id="SSF90123">
    <property type="entry name" value="ABC transporter transmembrane region"/>
    <property type="match status" value="1"/>
</dbReference>
<keyword evidence="6 7" id="KW-0472">Membrane</keyword>
<dbReference type="PANTHER" id="PTHR43394">
    <property type="entry name" value="ATP-DEPENDENT PERMEASE MDL1, MITOCHONDRIAL"/>
    <property type="match status" value="1"/>
</dbReference>
<dbReference type="Pfam" id="PF00664">
    <property type="entry name" value="ABC_membrane"/>
    <property type="match status" value="1"/>
</dbReference>
<gene>
    <name evidence="10" type="ORF">L5G33_04190</name>
</gene>
<dbReference type="RefSeq" id="WP_236996903.1">
    <property type="nucleotide sequence ID" value="NZ_JAKKOR010000003.1"/>
</dbReference>
<sequence length="591" mass="61435">MSTTDSPQRATLAVADWRRTIGHLAVRLRDQRLRLFAVVVTMAAAGAFGLVTPRLLGSVVDLVAHGGDTADVLARAGWMAAAAIAAAACAGLGIATAASVFESVLASLREDMLEKVLGLPIARVEEVGSGDVLSRATDDVDKVGDAIGKALPSVLMSGAGVVVTLIGLAALDWRFLLVAVVTAPIYITTGRTYLRLAPPVYAEERVAAANRAHHVLGPVQGLPTVRAFDLGARLSVRIDAHSWAVVRRSMEAAVLRSRLFGRLNLAELVGMGVILCVGFVLVGDGTLTVGATTAAMLFFLAMFDPIGRLMYVLDDLQSGAAALGRIVGVLDETTPDAGDPHVGDDGSGLVAEGIRFGYTDDHLILDEVSVTIRPNEHVALVGVSGAGKSTLAAVLAGIHVPVAGTARLGGVDVAAMGDAARARRIALLTQEVHVFSGPLRDDLLLGDPDADDERVWQALEKAGAAEWVRALDDGLDTVVGEHGHEIDAMTTQQLALARIDLLDAELVIVDEATADAGSAGASRLEQASAAVLAGRSALIIAHRLSQAAAADRIIHLDAGRVVETGSHAELVAAGGGYSEIWAAWLRGREEL</sequence>
<feature type="domain" description="ABC transmembrane type-1" evidence="9">
    <location>
        <begin position="36"/>
        <end position="318"/>
    </location>
</feature>
<dbReference type="SUPFAM" id="SSF52540">
    <property type="entry name" value="P-loop containing nucleoside triphosphate hydrolases"/>
    <property type="match status" value="1"/>
</dbReference>
<keyword evidence="5 7" id="KW-1133">Transmembrane helix</keyword>
<evidence type="ECO:0000256" key="2">
    <source>
        <dbReference type="ARBA" id="ARBA00022692"/>
    </source>
</evidence>
<keyword evidence="4 10" id="KW-0067">ATP-binding</keyword>
<comment type="caution">
    <text evidence="10">The sequence shown here is derived from an EMBL/GenBank/DDBJ whole genome shotgun (WGS) entry which is preliminary data.</text>
</comment>
<accession>A0ABS9IQ63</accession>
<protein>
    <submittedName>
        <fullName evidence="10">ABC transporter ATP-binding protein/permease</fullName>
    </submittedName>
</protein>
<evidence type="ECO:0000313" key="11">
    <source>
        <dbReference type="Proteomes" id="UP001200110"/>
    </source>
</evidence>
<evidence type="ECO:0000259" key="9">
    <source>
        <dbReference type="PROSITE" id="PS50929"/>
    </source>
</evidence>
<feature type="domain" description="ABC transporter" evidence="8">
    <location>
        <begin position="349"/>
        <end position="583"/>
    </location>
</feature>
<evidence type="ECO:0000256" key="4">
    <source>
        <dbReference type="ARBA" id="ARBA00022840"/>
    </source>
</evidence>
<comment type="subcellular location">
    <subcellularLocation>
        <location evidence="1">Cell membrane</location>
        <topology evidence="1">Multi-pass membrane protein</topology>
    </subcellularLocation>
</comment>
<dbReference type="InterPro" id="IPR011527">
    <property type="entry name" value="ABC1_TM_dom"/>
</dbReference>